<feature type="domain" description="Solute-binding protein family 3/N-terminal" evidence="3">
    <location>
        <begin position="37"/>
        <end position="264"/>
    </location>
</feature>
<feature type="chain" id="PRO_5012067329" evidence="2">
    <location>
        <begin position="26"/>
        <end position="276"/>
    </location>
</feature>
<feature type="signal peptide" evidence="2">
    <location>
        <begin position="1"/>
        <end position="25"/>
    </location>
</feature>
<dbReference type="PANTHER" id="PTHR35936">
    <property type="entry name" value="MEMBRANE-BOUND LYTIC MUREIN TRANSGLYCOSYLASE F"/>
    <property type="match status" value="1"/>
</dbReference>
<dbReference type="SMART" id="SM00062">
    <property type="entry name" value="PBPb"/>
    <property type="match status" value="1"/>
</dbReference>
<evidence type="ECO:0000259" key="3">
    <source>
        <dbReference type="SMART" id="SM00062"/>
    </source>
</evidence>
<dbReference type="Pfam" id="PF00497">
    <property type="entry name" value="SBP_bac_3"/>
    <property type="match status" value="1"/>
</dbReference>
<dbReference type="SMART" id="SM00079">
    <property type="entry name" value="PBPe"/>
    <property type="match status" value="1"/>
</dbReference>
<reference evidence="6" key="1">
    <citation type="submission" date="2017-09" db="EMBL/GenBank/DDBJ databases">
        <title>Genome sequence of Nannocystis excedens DSM 71.</title>
        <authorList>
            <person name="Blom J."/>
        </authorList>
    </citation>
    <scope>NUCLEOTIDE SEQUENCE [LARGE SCALE GENOMIC DNA]</scope>
    <source>
        <strain evidence="6">type strain: E19</strain>
    </source>
</reference>
<dbReference type="InterPro" id="IPR001320">
    <property type="entry name" value="Iontro_rcpt_C"/>
</dbReference>
<proteinExistence type="predicted"/>
<evidence type="ECO:0000259" key="4">
    <source>
        <dbReference type="SMART" id="SM00079"/>
    </source>
</evidence>
<organism evidence="5 6">
    <name type="scientific">Hartmannibacter diazotrophicus</name>
    <dbReference type="NCBI Taxonomy" id="1482074"/>
    <lineage>
        <taxon>Bacteria</taxon>
        <taxon>Pseudomonadati</taxon>
        <taxon>Pseudomonadota</taxon>
        <taxon>Alphaproteobacteria</taxon>
        <taxon>Hyphomicrobiales</taxon>
        <taxon>Pleomorphomonadaceae</taxon>
        <taxon>Hartmannibacter</taxon>
    </lineage>
</organism>
<evidence type="ECO:0000256" key="1">
    <source>
        <dbReference type="ARBA" id="ARBA00022729"/>
    </source>
</evidence>
<dbReference type="InterPro" id="IPR001638">
    <property type="entry name" value="Solute-binding_3/MltF_N"/>
</dbReference>
<dbReference type="SUPFAM" id="SSF53850">
    <property type="entry name" value="Periplasmic binding protein-like II"/>
    <property type="match status" value="1"/>
</dbReference>
<dbReference type="OrthoDB" id="9814231at2"/>
<keyword evidence="6" id="KW-1185">Reference proteome</keyword>
<dbReference type="GO" id="GO:0015276">
    <property type="term" value="F:ligand-gated monoatomic ion channel activity"/>
    <property type="evidence" value="ECO:0007669"/>
    <property type="project" value="InterPro"/>
</dbReference>
<dbReference type="GO" id="GO:0016020">
    <property type="term" value="C:membrane"/>
    <property type="evidence" value="ECO:0007669"/>
    <property type="project" value="InterPro"/>
</dbReference>
<keyword evidence="1 2" id="KW-0732">Signal</keyword>
<dbReference type="EMBL" id="LT960614">
    <property type="protein sequence ID" value="SON53749.1"/>
    <property type="molecule type" value="Genomic_DNA"/>
</dbReference>
<accession>A0A2C9D0M7</accession>
<evidence type="ECO:0000313" key="5">
    <source>
        <dbReference type="EMBL" id="SON53749.1"/>
    </source>
</evidence>
<dbReference type="AlphaFoldDB" id="A0A2C9D0M7"/>
<dbReference type="KEGG" id="hdi:HDIA_0208"/>
<dbReference type="Proteomes" id="UP000223606">
    <property type="component" value="Chromosome 1"/>
</dbReference>
<feature type="domain" description="Ionotropic glutamate receptor C-terminal" evidence="4">
    <location>
        <begin position="37"/>
        <end position="263"/>
    </location>
</feature>
<gene>
    <name evidence="5" type="primary">fliY_1</name>
    <name evidence="5" type="ORF">HDIA_0208</name>
</gene>
<dbReference type="PANTHER" id="PTHR35936:SF38">
    <property type="entry name" value="GLUTAMINE-BINDING PERIPLASMIC PROTEIN"/>
    <property type="match status" value="1"/>
</dbReference>
<protein>
    <submittedName>
        <fullName evidence="5">Sulfate starvation-induced protein 7</fullName>
    </submittedName>
</protein>
<dbReference type="RefSeq" id="WP_099553568.1">
    <property type="nucleotide sequence ID" value="NZ_LT960614.1"/>
</dbReference>
<evidence type="ECO:0000313" key="6">
    <source>
        <dbReference type="Proteomes" id="UP000223606"/>
    </source>
</evidence>
<dbReference type="Gene3D" id="3.40.190.10">
    <property type="entry name" value="Periplasmic binding protein-like II"/>
    <property type="match status" value="2"/>
</dbReference>
<sequence length="276" mass="29404">MFLKSVLTAAVSVALMVAASAGAHAEDILAKVKADGVLKVGTETAFAPFDFINDSGEHVGLNVDVFAEIGKELGVKIEWVTLPWDGVLPGLESGKFDMVAGPATITNARMERYRFSSPVAEATVALLKKAGDDSIMKPEDVAGKAVGSGKATAQLAQLEEFSKTLPTPVDAQEFVSFNEAYAALASGRVVAVANSYPNIAYVAQQQSDTFALVEPPFGVKTYFGFPGRKDAEYASLMDAVDEALLKMKSDGRMAEMQKKWFGVAFDTPEKITEAAF</sequence>
<evidence type="ECO:0000256" key="2">
    <source>
        <dbReference type="SAM" id="SignalP"/>
    </source>
</evidence>
<name>A0A2C9D0M7_9HYPH</name>